<feature type="transmembrane region" description="Helical" evidence="1">
    <location>
        <begin position="24"/>
        <end position="45"/>
    </location>
</feature>
<feature type="transmembrane region" description="Helical" evidence="1">
    <location>
        <begin position="333"/>
        <end position="350"/>
    </location>
</feature>
<feature type="transmembrane region" description="Helical" evidence="1">
    <location>
        <begin position="301"/>
        <end position="326"/>
    </location>
</feature>
<organism evidence="2 3">
    <name type="scientific">Terrabacter ginsenosidimutans</name>
    <dbReference type="NCBI Taxonomy" id="490575"/>
    <lineage>
        <taxon>Bacteria</taxon>
        <taxon>Bacillati</taxon>
        <taxon>Actinomycetota</taxon>
        <taxon>Actinomycetes</taxon>
        <taxon>Micrococcales</taxon>
        <taxon>Intrasporangiaceae</taxon>
        <taxon>Terrabacter</taxon>
    </lineage>
</organism>
<feature type="transmembrane region" description="Helical" evidence="1">
    <location>
        <begin position="175"/>
        <end position="206"/>
    </location>
</feature>
<keyword evidence="1" id="KW-0812">Transmembrane</keyword>
<accession>A0ABP7D033</accession>
<dbReference type="Proteomes" id="UP001501468">
    <property type="component" value="Unassembled WGS sequence"/>
</dbReference>
<feature type="transmembrane region" description="Helical" evidence="1">
    <location>
        <begin position="94"/>
        <end position="112"/>
    </location>
</feature>
<feature type="transmembrane region" description="Helical" evidence="1">
    <location>
        <begin position="212"/>
        <end position="233"/>
    </location>
</feature>
<dbReference type="EMBL" id="BAABDC010000001">
    <property type="protein sequence ID" value="GAA3696895.1"/>
    <property type="molecule type" value="Genomic_DNA"/>
</dbReference>
<protein>
    <submittedName>
        <fullName evidence="2">Uncharacterized protein</fullName>
    </submittedName>
</protein>
<gene>
    <name evidence="2" type="ORF">GCM10022399_11730</name>
</gene>
<feature type="transmembrane region" description="Helical" evidence="1">
    <location>
        <begin position="149"/>
        <end position="168"/>
    </location>
</feature>
<comment type="caution">
    <text evidence="2">The sequence shown here is derived from an EMBL/GenBank/DDBJ whole genome shotgun (WGS) entry which is preliminary data.</text>
</comment>
<keyword evidence="3" id="KW-1185">Reference proteome</keyword>
<keyword evidence="1" id="KW-1133">Transmembrane helix</keyword>
<evidence type="ECO:0000256" key="1">
    <source>
        <dbReference type="SAM" id="Phobius"/>
    </source>
</evidence>
<feature type="transmembrane region" description="Helical" evidence="1">
    <location>
        <begin position="356"/>
        <end position="374"/>
    </location>
</feature>
<sequence length="476" mass="51153">MTTVQRTTDRSTLVGRRGWHPPRWVVIVAVLLAALVMTEAVTQAFSPLLRYDDWPYVLPVDTPATLDNFAKNLREGRWLNYLWWLTVGQHMTPAWASGTYVAAYALFVAGLWRLLWQADRRSHWAVQALLGLALFSSVVWVRLLYWPGTLISSAIVAAAGVWSLPWAARGRLRLAVWLLAGTVLSLLSYPPVAGVLFVVAVVHLGMVDWRRLALLSVGFVASWAVGVAVIYTLNWFAFGHFGLEIASWRHPNPLHDLDTLRVNTGRAVRAVAALLLEAPAATVAGAVAVVAGLLSPVTRPLVARLCAGLAVVAALGAAQTLVTGVVTSARGELWLWLALVLPAALLLRDPGVLSRIGIGVLGVLAVVGVLTWRADVGAHQQTRLEYAGIVATSTAALPEGSRPEVVVYQDPHARTTLAGSTMAGILRMMVRDASGEVPRWCRASECARIAAGAVNGPVVRLGTVVGIAVPPPPDWF</sequence>
<keyword evidence="1" id="KW-0472">Membrane</keyword>
<feature type="transmembrane region" description="Helical" evidence="1">
    <location>
        <begin position="270"/>
        <end position="295"/>
    </location>
</feature>
<name>A0ABP7D033_9MICO</name>
<evidence type="ECO:0000313" key="2">
    <source>
        <dbReference type="EMBL" id="GAA3696895.1"/>
    </source>
</evidence>
<reference evidence="3" key="1">
    <citation type="journal article" date="2019" name="Int. J. Syst. Evol. Microbiol.">
        <title>The Global Catalogue of Microorganisms (GCM) 10K type strain sequencing project: providing services to taxonomists for standard genome sequencing and annotation.</title>
        <authorList>
            <consortium name="The Broad Institute Genomics Platform"/>
            <consortium name="The Broad Institute Genome Sequencing Center for Infectious Disease"/>
            <person name="Wu L."/>
            <person name="Ma J."/>
        </authorList>
    </citation>
    <scope>NUCLEOTIDE SEQUENCE [LARGE SCALE GENOMIC DNA]</scope>
    <source>
        <strain evidence="3">JCM 17125</strain>
    </source>
</reference>
<evidence type="ECO:0000313" key="3">
    <source>
        <dbReference type="Proteomes" id="UP001501468"/>
    </source>
</evidence>
<dbReference type="RefSeq" id="WP_344942866.1">
    <property type="nucleotide sequence ID" value="NZ_BAABDC010000001.1"/>
</dbReference>
<proteinExistence type="predicted"/>
<feature type="transmembrane region" description="Helical" evidence="1">
    <location>
        <begin position="124"/>
        <end position="143"/>
    </location>
</feature>